<proteinExistence type="predicted"/>
<dbReference type="RefSeq" id="WP_039615930.1">
    <property type="nucleotide sequence ID" value="NZ_CP047166.1"/>
</dbReference>
<dbReference type="Gene3D" id="1.10.260.40">
    <property type="entry name" value="lambda repressor-like DNA-binding domains"/>
    <property type="match status" value="1"/>
</dbReference>
<dbReference type="InterPro" id="IPR010982">
    <property type="entry name" value="Lambda_DNA-bd_dom_sf"/>
</dbReference>
<gene>
    <name evidence="1" type="ORF">GQA70_08575</name>
</gene>
<dbReference type="InterPro" id="IPR001387">
    <property type="entry name" value="Cro/C1-type_HTH"/>
</dbReference>
<evidence type="ECO:0000313" key="2">
    <source>
        <dbReference type="Proteomes" id="UP000596387"/>
    </source>
</evidence>
<evidence type="ECO:0000313" key="1">
    <source>
        <dbReference type="EMBL" id="QRF66358.1"/>
    </source>
</evidence>
<accession>A0ABX7F7K4</accession>
<protein>
    <submittedName>
        <fullName evidence="1">Transcriptional regulator</fullName>
    </submittedName>
</protein>
<organism evidence="1 2">
    <name type="scientific">Ponticoccus alexandrii</name>
    <dbReference type="NCBI Taxonomy" id="1943633"/>
    <lineage>
        <taxon>Bacteria</taxon>
        <taxon>Pseudomonadati</taxon>
        <taxon>Pseudomonadota</taxon>
        <taxon>Alphaproteobacteria</taxon>
        <taxon>Rhodobacterales</taxon>
        <taxon>Roseobacteraceae</taxon>
        <taxon>Ponticoccus</taxon>
    </lineage>
</organism>
<dbReference type="Proteomes" id="UP000596387">
    <property type="component" value="Chromosome"/>
</dbReference>
<keyword evidence="2" id="KW-1185">Reference proteome</keyword>
<dbReference type="CDD" id="cd00093">
    <property type="entry name" value="HTH_XRE"/>
    <property type="match status" value="1"/>
</dbReference>
<reference evidence="1 2" key="1">
    <citation type="submission" date="2019-12" db="EMBL/GenBank/DDBJ databases">
        <title>Complete Genome Sequence of a Quorum-Sensing Bacterium,Rhodobacteraceae bacterium C31, Isolated from a marine microalgae symbiotic bacteria.</title>
        <authorList>
            <person name="Zhang Y."/>
        </authorList>
    </citation>
    <scope>NUCLEOTIDE SEQUENCE [LARGE SCALE GENOMIC DNA]</scope>
    <source>
        <strain evidence="1 2">C31</strain>
    </source>
</reference>
<name>A0ABX7F7K4_9RHOB</name>
<dbReference type="EMBL" id="CP047166">
    <property type="protein sequence ID" value="QRF66358.1"/>
    <property type="molecule type" value="Genomic_DNA"/>
</dbReference>
<dbReference type="SUPFAM" id="SSF47413">
    <property type="entry name" value="lambda repressor-like DNA-binding domains"/>
    <property type="match status" value="1"/>
</dbReference>
<sequence length="147" mass="16285">MEKHWTVNYLQHILETRDWSMNQLAERAGLAASTINRPLRTQDYSLALSARTVAKLHAASEIAPDPFMPAAMQEPPGMYRAATDSTASRVLQALDDPPHEKGIGAQPRNDIKIAVVGDMAQIIATVDREGLDRLEAKLQTLRQLLDD</sequence>